<dbReference type="Proteomes" id="UP001500668">
    <property type="component" value="Unassembled WGS sequence"/>
</dbReference>
<reference evidence="4 5" key="1">
    <citation type="journal article" date="2019" name="Int. J. Syst. Evol. Microbiol.">
        <title>The Global Catalogue of Microorganisms (GCM) 10K type strain sequencing project: providing services to taxonomists for standard genome sequencing and annotation.</title>
        <authorList>
            <consortium name="The Broad Institute Genomics Platform"/>
            <consortium name="The Broad Institute Genome Sequencing Center for Infectious Disease"/>
            <person name="Wu L."/>
            <person name="Ma J."/>
        </authorList>
    </citation>
    <scope>NUCLEOTIDE SEQUENCE [LARGE SCALE GENOMIC DNA]</scope>
    <source>
        <strain evidence="4 5">JCM 5067</strain>
    </source>
</reference>
<dbReference type="PRINTS" id="PR00040">
    <property type="entry name" value="HTHMERR"/>
</dbReference>
<accession>A0ABN1GMM1</accession>
<sequence length="256" mass="27239">MTASTTWKVGPLAEASGLTVRTLHHWDTIGLLSPSRRTAGGHREYTEDDIVRLYQVLALRGLGLGLESIALCLDSGVDPVRVLRDHRASVEEALTALEALRQRLVHIEDEVADGRAPTTEAVLAALRATGAAGPAAERALRQHLDDDRIRALGAHAAALGPAAHYLLEVEWPALYRRAEALRVSGTPPTTAAVRKLVARMDELSALFSGGDATISAGVRAAWRADPAALSGEATARPGRWDDLADYLDAARKGEGA</sequence>
<evidence type="ECO:0000313" key="4">
    <source>
        <dbReference type="EMBL" id="GAA0614699.1"/>
    </source>
</evidence>
<protein>
    <submittedName>
        <fullName evidence="4">MerR family transcriptional regulator</fullName>
    </submittedName>
</protein>
<evidence type="ECO:0000259" key="3">
    <source>
        <dbReference type="PROSITE" id="PS50937"/>
    </source>
</evidence>
<gene>
    <name evidence="4" type="ORF">GCM10010394_50930</name>
</gene>
<dbReference type="RefSeq" id="WP_344077024.1">
    <property type="nucleotide sequence ID" value="NZ_BAAACA010000035.1"/>
</dbReference>
<feature type="coiled-coil region" evidence="2">
    <location>
        <begin position="83"/>
        <end position="110"/>
    </location>
</feature>
<name>A0ABN1GMM1_9ACTN</name>
<dbReference type="Pfam" id="PF13411">
    <property type="entry name" value="MerR_1"/>
    <property type="match status" value="1"/>
</dbReference>
<dbReference type="PANTHER" id="PTHR30204">
    <property type="entry name" value="REDOX-CYCLING DRUG-SENSING TRANSCRIPTIONAL ACTIVATOR SOXR"/>
    <property type="match status" value="1"/>
</dbReference>
<dbReference type="Gene3D" id="1.10.1660.10">
    <property type="match status" value="1"/>
</dbReference>
<keyword evidence="1" id="KW-0238">DNA-binding</keyword>
<keyword evidence="5" id="KW-1185">Reference proteome</keyword>
<proteinExistence type="predicted"/>
<evidence type="ECO:0000313" key="5">
    <source>
        <dbReference type="Proteomes" id="UP001500668"/>
    </source>
</evidence>
<dbReference type="InterPro" id="IPR000551">
    <property type="entry name" value="MerR-type_HTH_dom"/>
</dbReference>
<organism evidence="4 5">
    <name type="scientific">Streptomyces crystallinus</name>
    <dbReference type="NCBI Taxonomy" id="68191"/>
    <lineage>
        <taxon>Bacteria</taxon>
        <taxon>Bacillati</taxon>
        <taxon>Actinomycetota</taxon>
        <taxon>Actinomycetes</taxon>
        <taxon>Kitasatosporales</taxon>
        <taxon>Streptomycetaceae</taxon>
        <taxon>Streptomyces</taxon>
    </lineage>
</organism>
<evidence type="ECO:0000256" key="2">
    <source>
        <dbReference type="SAM" id="Coils"/>
    </source>
</evidence>
<feature type="domain" description="HTH merR-type" evidence="3">
    <location>
        <begin position="6"/>
        <end position="75"/>
    </location>
</feature>
<dbReference type="EMBL" id="BAAACA010000035">
    <property type="protein sequence ID" value="GAA0614699.1"/>
    <property type="molecule type" value="Genomic_DNA"/>
</dbReference>
<comment type="caution">
    <text evidence="4">The sequence shown here is derived from an EMBL/GenBank/DDBJ whole genome shotgun (WGS) entry which is preliminary data.</text>
</comment>
<dbReference type="InterPro" id="IPR047057">
    <property type="entry name" value="MerR_fam"/>
</dbReference>
<evidence type="ECO:0000256" key="1">
    <source>
        <dbReference type="ARBA" id="ARBA00023125"/>
    </source>
</evidence>
<dbReference type="PROSITE" id="PS50937">
    <property type="entry name" value="HTH_MERR_2"/>
    <property type="match status" value="1"/>
</dbReference>
<dbReference type="SUPFAM" id="SSF46955">
    <property type="entry name" value="Putative DNA-binding domain"/>
    <property type="match status" value="1"/>
</dbReference>
<dbReference type="InterPro" id="IPR009061">
    <property type="entry name" value="DNA-bd_dom_put_sf"/>
</dbReference>
<dbReference type="PANTHER" id="PTHR30204:SF90">
    <property type="entry name" value="HTH-TYPE TRANSCRIPTIONAL ACTIVATOR MTA"/>
    <property type="match status" value="1"/>
</dbReference>
<dbReference type="PROSITE" id="PS00552">
    <property type="entry name" value="HTH_MERR_1"/>
    <property type="match status" value="1"/>
</dbReference>
<keyword evidence="2" id="KW-0175">Coiled coil</keyword>
<dbReference type="SMART" id="SM00422">
    <property type="entry name" value="HTH_MERR"/>
    <property type="match status" value="1"/>
</dbReference>